<proteinExistence type="predicted"/>
<name>A0A1S4ED99_DIACI</name>
<dbReference type="PaxDb" id="121845-A0A1S4ED99"/>
<organism evidence="2 3">
    <name type="scientific">Diaphorina citri</name>
    <name type="common">Asian citrus psyllid</name>
    <dbReference type="NCBI Taxonomy" id="121845"/>
    <lineage>
        <taxon>Eukaryota</taxon>
        <taxon>Metazoa</taxon>
        <taxon>Ecdysozoa</taxon>
        <taxon>Arthropoda</taxon>
        <taxon>Hexapoda</taxon>
        <taxon>Insecta</taxon>
        <taxon>Pterygota</taxon>
        <taxon>Neoptera</taxon>
        <taxon>Paraneoptera</taxon>
        <taxon>Hemiptera</taxon>
        <taxon>Sternorrhyncha</taxon>
        <taxon>Psylloidea</taxon>
        <taxon>Psyllidae</taxon>
        <taxon>Diaphorininae</taxon>
        <taxon>Diaphorina</taxon>
    </lineage>
</organism>
<dbReference type="GeneID" id="108252548"/>
<feature type="region of interest" description="Disordered" evidence="1">
    <location>
        <begin position="59"/>
        <end position="123"/>
    </location>
</feature>
<accession>A0A1S4ED99</accession>
<evidence type="ECO:0000256" key="1">
    <source>
        <dbReference type="SAM" id="MobiDB-lite"/>
    </source>
</evidence>
<dbReference type="AlphaFoldDB" id="A0A1S4ED99"/>
<protein>
    <submittedName>
        <fullName evidence="3">Uncharacterized protein LOC108252548 isoform X1</fullName>
    </submittedName>
</protein>
<gene>
    <name evidence="3" type="primary">LOC108252548</name>
</gene>
<dbReference type="KEGG" id="dci:108252548"/>
<evidence type="ECO:0000313" key="2">
    <source>
        <dbReference type="Proteomes" id="UP000079169"/>
    </source>
</evidence>
<feature type="compositionally biased region" description="Polar residues" evidence="1">
    <location>
        <begin position="104"/>
        <end position="114"/>
    </location>
</feature>
<reference evidence="3" key="1">
    <citation type="submission" date="2025-08" db="UniProtKB">
        <authorList>
            <consortium name="RefSeq"/>
        </authorList>
    </citation>
    <scope>IDENTIFICATION</scope>
</reference>
<dbReference type="RefSeq" id="XP_017300064.2">
    <property type="nucleotide sequence ID" value="XM_017444575.2"/>
</dbReference>
<dbReference type="Proteomes" id="UP000079169">
    <property type="component" value="Unplaced"/>
</dbReference>
<sequence length="123" mass="13986">MPWLILHLVVGGNNEVMEAQVEDVNVYEDEHERNTIVDQLVLNYRAAIMDYVTEINVSHVEFRDDNNESQSGRDTPMESFGDDNNESQSGRDTPMESFGDDNNESQSGRDTPTDSLGGKYYNY</sequence>
<evidence type="ECO:0000313" key="3">
    <source>
        <dbReference type="RefSeq" id="XP_017300064.2"/>
    </source>
</evidence>
<keyword evidence="2" id="KW-1185">Reference proteome</keyword>